<feature type="transmembrane region" description="Helical" evidence="6">
    <location>
        <begin position="60"/>
        <end position="82"/>
    </location>
</feature>
<dbReference type="InterPro" id="IPR043203">
    <property type="entry name" value="VGCC_Ca_Na"/>
</dbReference>
<dbReference type="EMBL" id="AP017372">
    <property type="protein sequence ID" value="BAU56944.1"/>
    <property type="molecule type" value="Genomic_DNA"/>
</dbReference>
<keyword evidence="3 6" id="KW-1133">Transmembrane helix</keyword>
<evidence type="ECO:0000313" key="8">
    <source>
        <dbReference type="EMBL" id="BAU56944.1"/>
    </source>
</evidence>
<evidence type="ECO:0000256" key="4">
    <source>
        <dbReference type="ARBA" id="ARBA00023136"/>
    </source>
</evidence>
<keyword evidence="9" id="KW-1185">Reference proteome</keyword>
<dbReference type="Gene3D" id="1.20.120.350">
    <property type="entry name" value="Voltage-gated potassium channels. Chain C"/>
    <property type="match status" value="1"/>
</dbReference>
<dbReference type="Gene3D" id="1.10.287.70">
    <property type="match status" value="1"/>
</dbReference>
<keyword evidence="4 6" id="KW-0472">Membrane</keyword>
<dbReference type="RefSeq" id="WP_096407427.1">
    <property type="nucleotide sequence ID" value="NZ_AP017372.2"/>
</dbReference>
<evidence type="ECO:0000313" key="9">
    <source>
        <dbReference type="Proteomes" id="UP000218890"/>
    </source>
</evidence>
<dbReference type="PANTHER" id="PTHR10037">
    <property type="entry name" value="VOLTAGE-GATED CATION CHANNEL CALCIUM AND SODIUM"/>
    <property type="match status" value="1"/>
</dbReference>
<name>A0A0X8X7I0_HALHR</name>
<evidence type="ECO:0000256" key="1">
    <source>
        <dbReference type="ARBA" id="ARBA00004141"/>
    </source>
</evidence>
<dbReference type="Proteomes" id="UP000218890">
    <property type="component" value="Chromosome"/>
</dbReference>
<organism evidence="8 9">
    <name type="scientific">Halorhodospira halochloris</name>
    <name type="common">Ectothiorhodospira halochloris</name>
    <dbReference type="NCBI Taxonomy" id="1052"/>
    <lineage>
        <taxon>Bacteria</taxon>
        <taxon>Pseudomonadati</taxon>
        <taxon>Pseudomonadota</taxon>
        <taxon>Gammaproteobacteria</taxon>
        <taxon>Chromatiales</taxon>
        <taxon>Ectothiorhodospiraceae</taxon>
        <taxon>Halorhodospira</taxon>
    </lineage>
</organism>
<feature type="transmembrane region" description="Helical" evidence="6">
    <location>
        <begin position="138"/>
        <end position="160"/>
    </location>
</feature>
<gene>
    <name evidence="8" type="ORF">HH1059_02670</name>
</gene>
<keyword evidence="8" id="KW-0407">Ion channel</keyword>
<evidence type="ECO:0000256" key="6">
    <source>
        <dbReference type="SAM" id="Phobius"/>
    </source>
</evidence>
<comment type="subcellular location">
    <subcellularLocation>
        <location evidence="1">Membrane</location>
        <topology evidence="1">Multi-pass membrane protein</topology>
    </subcellularLocation>
</comment>
<keyword evidence="8" id="KW-0406">Ion transport</keyword>
<dbReference type="PANTHER" id="PTHR10037:SF62">
    <property type="entry name" value="SODIUM CHANNEL PROTEIN 60E"/>
    <property type="match status" value="1"/>
</dbReference>
<feature type="domain" description="Ion transport" evidence="7">
    <location>
        <begin position="28"/>
        <end position="240"/>
    </location>
</feature>
<accession>A0A0X8X7I0</accession>
<keyword evidence="5" id="KW-0175">Coiled coil</keyword>
<keyword evidence="8" id="KW-0813">Transport</keyword>
<dbReference type="KEGG" id="hhk:HH1059_02670"/>
<proteinExistence type="predicted"/>
<feature type="coiled-coil region" evidence="5">
    <location>
        <begin position="260"/>
        <end position="287"/>
    </location>
</feature>
<evidence type="ECO:0000256" key="2">
    <source>
        <dbReference type="ARBA" id="ARBA00022692"/>
    </source>
</evidence>
<protein>
    <submittedName>
        <fullName evidence="8">Voltage-gated sodium channel subunit</fullName>
    </submittedName>
</protein>
<dbReference type="Pfam" id="PF00520">
    <property type="entry name" value="Ion_trans"/>
    <property type="match status" value="1"/>
</dbReference>
<evidence type="ECO:0000259" key="7">
    <source>
        <dbReference type="Pfam" id="PF00520"/>
    </source>
</evidence>
<dbReference type="GO" id="GO:0005248">
    <property type="term" value="F:voltage-gated sodium channel activity"/>
    <property type="evidence" value="ECO:0007669"/>
    <property type="project" value="TreeGrafter"/>
</dbReference>
<sequence length="291" mass="32943">MFSSGDNNSQHNYSAGLRGRIQWLVETPWFQNTIIVLICINGVTLGLVTSDDIKAWAGGLIPLINQVIIGVFVVEVALRIVAWGPRFFRGPWNLFDFFVVAIALVPDGGAYSVLRALRILRLLRLISQVGRLRIIVESLLRALPGIGWIGVLLLLVYYVFAVMGTELYGESFPEFFGTVGLSMYTLFQVMTLESWSEAIARPVMEQYAGAWFYFVTFILVSAFTVLNLFIGIIVNSMQSLHWEEEEEKRMESEGKAHTEREEMLHQIKEMNAKIDRLERRLSNNGERDGSG</sequence>
<keyword evidence="2 6" id="KW-0812">Transmembrane</keyword>
<feature type="transmembrane region" description="Helical" evidence="6">
    <location>
        <begin position="94"/>
        <end position="117"/>
    </location>
</feature>
<dbReference type="InterPro" id="IPR005821">
    <property type="entry name" value="Ion_trans_dom"/>
</dbReference>
<dbReference type="GO" id="GO:0001518">
    <property type="term" value="C:voltage-gated sodium channel complex"/>
    <property type="evidence" value="ECO:0007669"/>
    <property type="project" value="TreeGrafter"/>
</dbReference>
<feature type="transmembrane region" description="Helical" evidence="6">
    <location>
        <begin position="172"/>
        <end position="190"/>
    </location>
</feature>
<feature type="transmembrane region" description="Helical" evidence="6">
    <location>
        <begin position="211"/>
        <end position="234"/>
    </location>
</feature>
<dbReference type="InterPro" id="IPR027359">
    <property type="entry name" value="Volt_channel_dom_sf"/>
</dbReference>
<dbReference type="SUPFAM" id="SSF81324">
    <property type="entry name" value="Voltage-gated potassium channels"/>
    <property type="match status" value="1"/>
</dbReference>
<feature type="transmembrane region" description="Helical" evidence="6">
    <location>
        <begin position="29"/>
        <end position="48"/>
    </location>
</feature>
<reference evidence="8" key="1">
    <citation type="submission" date="2016-02" db="EMBL/GenBank/DDBJ databases">
        <title>Halorhodospira halochloris DSM-1059 complete genome, version 2.</title>
        <authorList>
            <person name="Tsukatani Y."/>
        </authorList>
    </citation>
    <scope>NUCLEOTIDE SEQUENCE</scope>
    <source>
        <strain evidence="8">DSM 1059</strain>
    </source>
</reference>
<evidence type="ECO:0000256" key="5">
    <source>
        <dbReference type="SAM" id="Coils"/>
    </source>
</evidence>
<dbReference type="OrthoDB" id="5297065at2"/>
<dbReference type="AlphaFoldDB" id="A0A0X8X7I0"/>
<evidence type="ECO:0000256" key="3">
    <source>
        <dbReference type="ARBA" id="ARBA00022989"/>
    </source>
</evidence>